<dbReference type="SUPFAM" id="SSF53649">
    <property type="entry name" value="Alkaline phosphatase-like"/>
    <property type="match status" value="1"/>
</dbReference>
<evidence type="ECO:0000313" key="2">
    <source>
        <dbReference type="Proteomes" id="UP001214250"/>
    </source>
</evidence>
<dbReference type="PROSITE" id="PS51318">
    <property type="entry name" value="TAT"/>
    <property type="match status" value="1"/>
</dbReference>
<sequence length="471" mass="51721">MNPFSRRELIRQASMGFGGLALGSILNSESQAASKLKPVDMGPLAPKPGHHRAKAKSVIFLYMDGGVSQVDSFDPKPLLNKLNGTKPKFKVDATVFNNNGNILASPWDFKNYGKSGLPISDLFPHIGSCADDLCVIRSMTAFSPNHPNANYALHSGHPLVGRPSMGAWSSYGLGTLNNNLPSFVVLHGGQVPSGGMMTNFGSGFLPANHSASIFGKKNPAMRNTKPFEADPLLQSQKLRQSAAMDNDLLARMGHAKEVESSIRNYELAYRMQMEVPEVMDISGETEATKQLYGLDSPFVKTRDYGKQCLTARRLVERGVRFVELTISRGDARWDQHGNLKEDHEKNAFMVDQPIAGLIKDLKSRGLLDETLLVFTGEFGRTPFAQGTNGRDHNPQGFSMWMAGGGVKGGTTYGSTDEFGYRAIENKMTVHDLHANMLHLLGIDHERLTFRFSGRDVRLTDVHGEIIPEIMA</sequence>
<evidence type="ECO:0000313" key="1">
    <source>
        <dbReference type="EMBL" id="WDE95699.1"/>
    </source>
</evidence>
<dbReference type="InterPro" id="IPR017850">
    <property type="entry name" value="Alkaline_phosphatase_core_sf"/>
</dbReference>
<organism evidence="1 2">
    <name type="scientific">Lentisphaera profundi</name>
    <dbReference type="NCBI Taxonomy" id="1658616"/>
    <lineage>
        <taxon>Bacteria</taxon>
        <taxon>Pseudomonadati</taxon>
        <taxon>Lentisphaerota</taxon>
        <taxon>Lentisphaeria</taxon>
        <taxon>Lentisphaerales</taxon>
        <taxon>Lentisphaeraceae</taxon>
        <taxon>Lentisphaera</taxon>
    </lineage>
</organism>
<dbReference type="Gene3D" id="3.40.720.10">
    <property type="entry name" value="Alkaline Phosphatase, subunit A"/>
    <property type="match status" value="1"/>
</dbReference>
<name>A0ABY7VQV3_9BACT</name>
<dbReference type="Pfam" id="PF07394">
    <property type="entry name" value="DUF1501"/>
    <property type="match status" value="1"/>
</dbReference>
<reference evidence="1 2" key="1">
    <citation type="submission" date="2023-02" db="EMBL/GenBank/DDBJ databases">
        <title>Genome sequence of Lentisphaera profundi SAORIC-696.</title>
        <authorList>
            <person name="Kim e."/>
            <person name="Cho J.-C."/>
            <person name="Choi A."/>
            <person name="Kang I."/>
        </authorList>
    </citation>
    <scope>NUCLEOTIDE SEQUENCE [LARGE SCALE GENOMIC DNA]</scope>
    <source>
        <strain evidence="1 2">SAORIC-696</strain>
    </source>
</reference>
<dbReference type="EMBL" id="CP117811">
    <property type="protein sequence ID" value="WDE95699.1"/>
    <property type="molecule type" value="Genomic_DNA"/>
</dbReference>
<protein>
    <submittedName>
        <fullName evidence="1">DUF1501 domain-containing protein</fullName>
    </submittedName>
</protein>
<keyword evidence="2" id="KW-1185">Reference proteome</keyword>
<dbReference type="Proteomes" id="UP001214250">
    <property type="component" value="Chromosome 1"/>
</dbReference>
<dbReference type="PANTHER" id="PTHR43737:SF1">
    <property type="entry name" value="DUF1501 DOMAIN-CONTAINING PROTEIN"/>
    <property type="match status" value="1"/>
</dbReference>
<dbReference type="InterPro" id="IPR006311">
    <property type="entry name" value="TAT_signal"/>
</dbReference>
<gene>
    <name evidence="1" type="ORF">PQO03_08210</name>
</gene>
<proteinExistence type="predicted"/>
<accession>A0ABY7VQV3</accession>
<dbReference type="RefSeq" id="WP_274149419.1">
    <property type="nucleotide sequence ID" value="NZ_CP117811.1"/>
</dbReference>
<dbReference type="PANTHER" id="PTHR43737">
    <property type="entry name" value="BLL7424 PROTEIN"/>
    <property type="match status" value="1"/>
</dbReference>
<dbReference type="InterPro" id="IPR010869">
    <property type="entry name" value="DUF1501"/>
</dbReference>